<sequence length="134" mass="14192">MNRIAFLAALLILTIMAIAAPVQKRRTTYSGRGTWFTPSDPKQGGATGACGGHLSDTAMIIALNLNQYGNQNKKSSNCGRTVTITGPHGTAKAKVADCCASCPSKGQIDMTQKLFNKVVGKSSIGVATVHWYFD</sequence>
<dbReference type="PANTHER" id="PTHR31836:SF28">
    <property type="entry name" value="SRCR DOMAIN-CONTAINING PROTEIN-RELATED"/>
    <property type="match status" value="1"/>
</dbReference>
<dbReference type="SUPFAM" id="SSF50685">
    <property type="entry name" value="Barwin-like endoglucanases"/>
    <property type="match status" value="1"/>
</dbReference>
<feature type="signal peptide" evidence="2">
    <location>
        <begin position="1"/>
        <end position="19"/>
    </location>
</feature>
<dbReference type="InterPro" id="IPR036908">
    <property type="entry name" value="RlpA-like_sf"/>
</dbReference>
<organism evidence="3 4">
    <name type="scientific">Umbelopsis vinacea</name>
    <dbReference type="NCBI Taxonomy" id="44442"/>
    <lineage>
        <taxon>Eukaryota</taxon>
        <taxon>Fungi</taxon>
        <taxon>Fungi incertae sedis</taxon>
        <taxon>Mucoromycota</taxon>
        <taxon>Mucoromycotina</taxon>
        <taxon>Umbelopsidomycetes</taxon>
        <taxon>Umbelopsidales</taxon>
        <taxon>Umbelopsidaceae</taxon>
        <taxon>Umbelopsis</taxon>
    </lineage>
</organism>
<dbReference type="CDD" id="cd22191">
    <property type="entry name" value="DPBB_RlpA_EXP_N-like"/>
    <property type="match status" value="1"/>
</dbReference>
<evidence type="ECO:0008006" key="5">
    <source>
        <dbReference type="Google" id="ProtNLM"/>
    </source>
</evidence>
<dbReference type="AlphaFoldDB" id="A0A8H7PRC9"/>
<dbReference type="Proteomes" id="UP000612746">
    <property type="component" value="Unassembled WGS sequence"/>
</dbReference>
<gene>
    <name evidence="3" type="ORF">INT44_001532</name>
</gene>
<evidence type="ECO:0000256" key="1">
    <source>
        <dbReference type="ARBA" id="ARBA00022729"/>
    </source>
</evidence>
<reference evidence="3" key="1">
    <citation type="submission" date="2020-12" db="EMBL/GenBank/DDBJ databases">
        <title>Metabolic potential, ecology and presence of endohyphal bacteria is reflected in genomic diversity of Mucoromycotina.</title>
        <authorList>
            <person name="Muszewska A."/>
            <person name="Okrasinska A."/>
            <person name="Steczkiewicz K."/>
            <person name="Drgas O."/>
            <person name="Orlowska M."/>
            <person name="Perlinska-Lenart U."/>
            <person name="Aleksandrzak-Piekarczyk T."/>
            <person name="Szatraj K."/>
            <person name="Zielenkiewicz U."/>
            <person name="Pilsyk S."/>
            <person name="Malc E."/>
            <person name="Mieczkowski P."/>
            <person name="Kruszewska J.S."/>
            <person name="Biernat P."/>
            <person name="Pawlowska J."/>
        </authorList>
    </citation>
    <scope>NUCLEOTIDE SEQUENCE</scope>
    <source>
        <strain evidence="3">WA0000051536</strain>
    </source>
</reference>
<evidence type="ECO:0000313" key="3">
    <source>
        <dbReference type="EMBL" id="KAG2178380.1"/>
    </source>
</evidence>
<dbReference type="EMBL" id="JAEPRA010000011">
    <property type="protein sequence ID" value="KAG2178380.1"/>
    <property type="molecule type" value="Genomic_DNA"/>
</dbReference>
<dbReference type="OrthoDB" id="623670at2759"/>
<dbReference type="PANTHER" id="PTHR31836">
    <property type="match status" value="1"/>
</dbReference>
<dbReference type="Gene3D" id="2.40.40.10">
    <property type="entry name" value="RlpA-like domain"/>
    <property type="match status" value="1"/>
</dbReference>
<protein>
    <recommendedName>
        <fullName evidence="5">RlpA-like protein double-psi beta-barrel domain-containing protein</fullName>
    </recommendedName>
</protein>
<name>A0A8H7PRC9_9FUNG</name>
<accession>A0A8H7PRC9</accession>
<evidence type="ECO:0000256" key="2">
    <source>
        <dbReference type="SAM" id="SignalP"/>
    </source>
</evidence>
<keyword evidence="1 2" id="KW-0732">Signal</keyword>
<dbReference type="InterPro" id="IPR051477">
    <property type="entry name" value="Expansin_CellWall"/>
</dbReference>
<keyword evidence="4" id="KW-1185">Reference proteome</keyword>
<evidence type="ECO:0000313" key="4">
    <source>
        <dbReference type="Proteomes" id="UP000612746"/>
    </source>
</evidence>
<comment type="caution">
    <text evidence="3">The sequence shown here is derived from an EMBL/GenBank/DDBJ whole genome shotgun (WGS) entry which is preliminary data.</text>
</comment>
<proteinExistence type="predicted"/>
<feature type="chain" id="PRO_5034396984" description="RlpA-like protein double-psi beta-barrel domain-containing protein" evidence="2">
    <location>
        <begin position="20"/>
        <end position="134"/>
    </location>
</feature>